<proteinExistence type="predicted"/>
<protein>
    <submittedName>
        <fullName evidence="1">Uncharacterized protein</fullName>
    </submittedName>
</protein>
<dbReference type="AlphaFoldDB" id="A0A0A2GZP1"/>
<comment type="caution">
    <text evidence="1">The sequence shown here is derived from an EMBL/GenBank/DDBJ whole genome shotgun (WGS) entry which is preliminary data.</text>
</comment>
<organism evidence="1 2">
    <name type="scientific">Dokdonia donghaensis DSW-1</name>
    <dbReference type="NCBI Taxonomy" id="1300343"/>
    <lineage>
        <taxon>Bacteria</taxon>
        <taxon>Pseudomonadati</taxon>
        <taxon>Bacteroidota</taxon>
        <taxon>Flavobacteriia</taxon>
        <taxon>Flavobacteriales</taxon>
        <taxon>Flavobacteriaceae</taxon>
        <taxon>Dokdonia</taxon>
    </lineage>
</organism>
<keyword evidence="2" id="KW-1185">Reference proteome</keyword>
<evidence type="ECO:0000313" key="1">
    <source>
        <dbReference type="EMBL" id="KGO08008.1"/>
    </source>
</evidence>
<gene>
    <name evidence="1" type="ORF">NV36_08940</name>
</gene>
<dbReference type="EMBL" id="JSAQ01000001">
    <property type="protein sequence ID" value="KGO08008.1"/>
    <property type="molecule type" value="Genomic_DNA"/>
</dbReference>
<name>A0A0A2GZP1_9FLAO</name>
<sequence>MVKLDISYIENELKKRCNLPYVWNRKQNDTWDDATKIIYKTMSWETLLAQIEEQQREHNFPAQDFFNYAINRWYNFWSAQAVEKIFTDLPGFAPNPNPVEDHYDFRWLGERIDHKTSIFPKGFGENYAFAKAHKTQLIQWFYKHQSTGQRFHLNNRLFIVVHDQNGEHWKLKSEIALIKSIIEPYGKQKTPAVMEVLSLEKGKETMADIIWVSR</sequence>
<accession>A0A0A2GZP1</accession>
<reference evidence="1 2" key="1">
    <citation type="submission" date="2014-10" db="EMBL/GenBank/DDBJ databases">
        <title>Draft genome sequence of the proteorhodopsin-containing marine bacterium Dokdonia donghaensis.</title>
        <authorList>
            <person name="Gomez-Consarnau L."/>
            <person name="Gonzalez J.M."/>
            <person name="Riedel T."/>
            <person name="Jaenicke S."/>
            <person name="Wagner-Doebler I."/>
            <person name="Fuhrman J.A."/>
        </authorList>
    </citation>
    <scope>NUCLEOTIDE SEQUENCE [LARGE SCALE GENOMIC DNA]</scope>
    <source>
        <strain evidence="1 2">DSW-1</strain>
    </source>
</reference>
<evidence type="ECO:0000313" key="2">
    <source>
        <dbReference type="Proteomes" id="UP000030140"/>
    </source>
</evidence>
<dbReference type="Proteomes" id="UP000030140">
    <property type="component" value="Unassembled WGS sequence"/>
</dbReference>